<evidence type="ECO:0000313" key="4">
    <source>
        <dbReference type="Proteomes" id="UP001157109"/>
    </source>
</evidence>
<dbReference type="Pfam" id="PF00156">
    <property type="entry name" value="Pribosyltran"/>
    <property type="match status" value="1"/>
</dbReference>
<dbReference type="Gene3D" id="3.40.50.2020">
    <property type="match status" value="1"/>
</dbReference>
<accession>A0ABQ6HK55</accession>
<protein>
    <recommendedName>
        <fullName evidence="2">Phosphoribosyltransferase domain-containing protein</fullName>
    </recommendedName>
</protein>
<comment type="caution">
    <text evidence="3">The sequence shown here is derived from an EMBL/GenBank/DDBJ whole genome shotgun (WGS) entry which is preliminary data.</text>
</comment>
<proteinExistence type="inferred from homology"/>
<dbReference type="InterPro" id="IPR029057">
    <property type="entry name" value="PRTase-like"/>
</dbReference>
<comment type="similarity">
    <text evidence="1">Belongs to the ComF/GntX family.</text>
</comment>
<dbReference type="EMBL" id="BSUJ01000001">
    <property type="protein sequence ID" value="GMA18547.1"/>
    <property type="molecule type" value="Genomic_DNA"/>
</dbReference>
<dbReference type="CDD" id="cd06223">
    <property type="entry name" value="PRTases_typeI"/>
    <property type="match status" value="1"/>
</dbReference>
<reference evidence="4" key="1">
    <citation type="journal article" date="2019" name="Int. J. Syst. Evol. Microbiol.">
        <title>The Global Catalogue of Microorganisms (GCM) 10K type strain sequencing project: providing services to taxonomists for standard genome sequencing and annotation.</title>
        <authorList>
            <consortium name="The Broad Institute Genomics Platform"/>
            <consortium name="The Broad Institute Genome Sequencing Center for Infectious Disease"/>
            <person name="Wu L."/>
            <person name="Ma J."/>
        </authorList>
    </citation>
    <scope>NUCLEOTIDE SEQUENCE [LARGE SCALE GENOMIC DNA]</scope>
    <source>
        <strain evidence="4">NBRC 105830</strain>
    </source>
</reference>
<dbReference type="InterPro" id="IPR000836">
    <property type="entry name" value="PRTase_dom"/>
</dbReference>
<feature type="domain" description="Phosphoribosyltransferase" evidence="2">
    <location>
        <begin position="258"/>
        <end position="295"/>
    </location>
</feature>
<dbReference type="PANTHER" id="PTHR47505:SF1">
    <property type="entry name" value="DNA UTILIZATION PROTEIN YHGH"/>
    <property type="match status" value="1"/>
</dbReference>
<evidence type="ECO:0000259" key="2">
    <source>
        <dbReference type="Pfam" id="PF00156"/>
    </source>
</evidence>
<keyword evidence="4" id="KW-1185">Reference proteome</keyword>
<organism evidence="3 4">
    <name type="scientific">Arsenicicoccus piscis</name>
    <dbReference type="NCBI Taxonomy" id="673954"/>
    <lineage>
        <taxon>Bacteria</taxon>
        <taxon>Bacillati</taxon>
        <taxon>Actinomycetota</taxon>
        <taxon>Actinomycetes</taxon>
        <taxon>Micrococcales</taxon>
        <taxon>Intrasporangiaceae</taxon>
        <taxon>Arsenicicoccus</taxon>
    </lineage>
</organism>
<dbReference type="Proteomes" id="UP001157109">
    <property type="component" value="Unassembled WGS sequence"/>
</dbReference>
<dbReference type="SUPFAM" id="SSF53271">
    <property type="entry name" value="PRTase-like"/>
    <property type="match status" value="1"/>
</dbReference>
<name>A0ABQ6HK55_9MICO</name>
<gene>
    <name evidence="3" type="ORF">GCM10025862_05680</name>
</gene>
<evidence type="ECO:0000313" key="3">
    <source>
        <dbReference type="EMBL" id="GMA18547.1"/>
    </source>
</evidence>
<dbReference type="InterPro" id="IPR051910">
    <property type="entry name" value="ComF/GntX_DNA_util-trans"/>
</dbReference>
<evidence type="ECO:0000256" key="1">
    <source>
        <dbReference type="ARBA" id="ARBA00008007"/>
    </source>
</evidence>
<sequence>MGVSELCDPGAVHRTHLAGDAGPGTRHARLMSARRAPPLAHSTRHPAIRSALAQGLDLVLPRACAGCGAHATALQQGLCLGCAGDLGDQLFTGGPALVRPVPCPAGLPPVVAAGHYAEPLRSLVRVFKEEGRDDQLRLLVSLLASALTTLRGPVLGLPADRGVLLVPVPSSRSAWRARGELPTRRLAREVAGAADRAGHPTRAADLLAVRRAVADQSGLGAEARARNLHGALGVRPRRRANPAQALPAQLHPTQPDPVVVLDDILTTGSTLVEATRALREEGVPVVGAVVIAATPRLGLC</sequence>
<dbReference type="PANTHER" id="PTHR47505">
    <property type="entry name" value="DNA UTILIZATION PROTEIN YHGH"/>
    <property type="match status" value="1"/>
</dbReference>